<reference evidence="3 4" key="1">
    <citation type="submission" date="2016-10" db="EMBL/GenBank/DDBJ databases">
        <authorList>
            <person name="de Groot N.N."/>
        </authorList>
    </citation>
    <scope>NUCLEOTIDE SEQUENCE [LARGE SCALE GENOMIC DNA]</scope>
    <source>
        <strain evidence="3 4">DSM 21799</strain>
    </source>
</reference>
<keyword evidence="2" id="KW-1133">Transmembrane helix</keyword>
<dbReference type="EMBL" id="FNRY01000001">
    <property type="protein sequence ID" value="SEB40724.1"/>
    <property type="molecule type" value="Genomic_DNA"/>
</dbReference>
<evidence type="ECO:0000256" key="1">
    <source>
        <dbReference type="SAM" id="MobiDB-lite"/>
    </source>
</evidence>
<name>A0A1H4J350_9MICO</name>
<dbReference type="RefSeq" id="WP_091179428.1">
    <property type="nucleotide sequence ID" value="NZ_FNRY01000001.1"/>
</dbReference>
<keyword evidence="2" id="KW-0812">Transmembrane</keyword>
<keyword evidence="4" id="KW-1185">Reference proteome</keyword>
<feature type="region of interest" description="Disordered" evidence="1">
    <location>
        <begin position="114"/>
        <end position="164"/>
    </location>
</feature>
<gene>
    <name evidence="3" type="ORF">SAMN04489806_0464</name>
</gene>
<dbReference type="InterPro" id="IPR014717">
    <property type="entry name" value="Transl_elong_EF1B/ribsomal_bS6"/>
</dbReference>
<evidence type="ECO:0000256" key="2">
    <source>
        <dbReference type="SAM" id="Phobius"/>
    </source>
</evidence>
<feature type="compositionally biased region" description="Low complexity" evidence="1">
    <location>
        <begin position="117"/>
        <end position="151"/>
    </location>
</feature>
<proteinExistence type="predicted"/>
<organism evidence="3 4">
    <name type="scientific">Paramicrobacterium humi</name>
    <dbReference type="NCBI Taxonomy" id="640635"/>
    <lineage>
        <taxon>Bacteria</taxon>
        <taxon>Bacillati</taxon>
        <taxon>Actinomycetota</taxon>
        <taxon>Actinomycetes</taxon>
        <taxon>Micrococcales</taxon>
        <taxon>Microbacteriaceae</taxon>
        <taxon>Paramicrobacterium</taxon>
    </lineage>
</organism>
<protein>
    <recommendedName>
        <fullName evidence="5">Tfp pilus assembly protein PilO</fullName>
    </recommendedName>
</protein>
<dbReference type="OrthoDB" id="5149329at2"/>
<dbReference type="AlphaFoldDB" id="A0A1H4J350"/>
<keyword evidence="2" id="KW-0472">Membrane</keyword>
<evidence type="ECO:0008006" key="5">
    <source>
        <dbReference type="Google" id="ProtNLM"/>
    </source>
</evidence>
<dbReference type="Proteomes" id="UP000199183">
    <property type="component" value="Unassembled WGS sequence"/>
</dbReference>
<evidence type="ECO:0000313" key="4">
    <source>
        <dbReference type="Proteomes" id="UP000199183"/>
    </source>
</evidence>
<evidence type="ECO:0000313" key="3">
    <source>
        <dbReference type="EMBL" id="SEB40724.1"/>
    </source>
</evidence>
<feature type="transmembrane region" description="Helical" evidence="2">
    <location>
        <begin position="6"/>
        <end position="25"/>
    </location>
</feature>
<sequence>MDKTKLWILGGAIIMIATLAGGWFVGAQPQLAAIADTEAQTRTIEAQNQATQVAIVQLKGDYDNIDQFRSGLEKLRESIPSDAAMPTFLTHVDALAARAGTTLVGITVDQAQPYTKPQSATPATAAPADPAAPESADGPATASDDSATDPAATDDKDPAPVIASDSRITADNFVAIPISIDVRGSYAQALSFTSALQHGSRLFLVTELSTDENSENPAELDAHISGYAYVLLAQ</sequence>
<accession>A0A1H4J350</accession>
<dbReference type="Gene3D" id="3.30.70.60">
    <property type="match status" value="1"/>
</dbReference>
<dbReference type="STRING" id="640635.SAMN04489806_0464"/>
<dbReference type="PANTHER" id="PTHR39555">
    <property type="entry name" value="FIMBRIAL ASSEMBLY PROTEIN PILO-LIKE PROTEIN-RELATED"/>
    <property type="match status" value="1"/>
</dbReference>
<dbReference type="PANTHER" id="PTHR39555:SF1">
    <property type="entry name" value="TYPE IV PILUS INNER MEMBRANE COMPONENT PILO"/>
    <property type="match status" value="1"/>
</dbReference>